<dbReference type="InterPro" id="IPR035901">
    <property type="entry name" value="GIY-YIG_endonuc_sf"/>
</dbReference>
<evidence type="ECO:0000313" key="1">
    <source>
        <dbReference type="EMBL" id="QOY89733.1"/>
    </source>
</evidence>
<accession>A0A7S7NTW1</accession>
<keyword evidence="2" id="KW-1185">Reference proteome</keyword>
<evidence type="ECO:0000313" key="2">
    <source>
        <dbReference type="Proteomes" id="UP000593892"/>
    </source>
</evidence>
<dbReference type="CDD" id="cd10451">
    <property type="entry name" value="GIY-YIG_LuxR_like"/>
    <property type="match status" value="1"/>
</dbReference>
<dbReference type="Proteomes" id="UP000593892">
    <property type="component" value="Chromosome"/>
</dbReference>
<dbReference type="AlphaFoldDB" id="A0A7S7NTW1"/>
<protein>
    <submittedName>
        <fullName evidence="1">GIY-YIG nuclease family protein</fullName>
    </submittedName>
</protein>
<dbReference type="Gene3D" id="3.40.1440.10">
    <property type="entry name" value="GIY-YIG endonuclease"/>
    <property type="match status" value="1"/>
</dbReference>
<name>A0A7S7NTW1_PALFE</name>
<dbReference type="KEGG" id="pfer:IRI77_07215"/>
<gene>
    <name evidence="1" type="ORF">IRI77_07215</name>
</gene>
<proteinExistence type="predicted"/>
<dbReference type="SUPFAM" id="SSF82771">
    <property type="entry name" value="GIY-YIG endonuclease"/>
    <property type="match status" value="1"/>
</dbReference>
<sequence>MLSSAERKEINRKYKEQKPNMGIFAVRCAAGGLVWVGSTRNLDAAKNSHWFALGHGSHRDRALQEAWNGYGAEAFVYEVLEKLDEDLLPIAVADVLKEKRGLWVEQLGARVVLS</sequence>
<dbReference type="RefSeq" id="WP_194451395.1">
    <property type="nucleotide sequence ID" value="NZ_CP063849.1"/>
</dbReference>
<reference evidence="1 2" key="1">
    <citation type="submission" date="2020-10" db="EMBL/GenBank/DDBJ databases">
        <title>Complete genome sequence of Paludibaculum fermentans P105T, a facultatively anaerobic acidobacterium capable of dissimilatory Fe(III) reduction.</title>
        <authorList>
            <person name="Dedysh S.N."/>
            <person name="Beletsky A.V."/>
            <person name="Kulichevskaya I.S."/>
            <person name="Mardanov A.V."/>
            <person name="Ravin N.V."/>
        </authorList>
    </citation>
    <scope>NUCLEOTIDE SEQUENCE [LARGE SCALE GENOMIC DNA]</scope>
    <source>
        <strain evidence="1 2">P105</strain>
    </source>
</reference>
<dbReference type="EMBL" id="CP063849">
    <property type="protein sequence ID" value="QOY89733.1"/>
    <property type="molecule type" value="Genomic_DNA"/>
</dbReference>
<organism evidence="1 2">
    <name type="scientific">Paludibaculum fermentans</name>
    <dbReference type="NCBI Taxonomy" id="1473598"/>
    <lineage>
        <taxon>Bacteria</taxon>
        <taxon>Pseudomonadati</taxon>
        <taxon>Acidobacteriota</taxon>
        <taxon>Terriglobia</taxon>
        <taxon>Bryobacterales</taxon>
        <taxon>Bryobacteraceae</taxon>
        <taxon>Paludibaculum</taxon>
    </lineage>
</organism>